<feature type="compositionally biased region" description="Basic and acidic residues" evidence="1">
    <location>
        <begin position="765"/>
        <end position="778"/>
    </location>
</feature>
<feature type="region of interest" description="Disordered" evidence="1">
    <location>
        <begin position="160"/>
        <end position="180"/>
    </location>
</feature>
<organism evidence="2 3">
    <name type="scientific">Ooceraea biroi</name>
    <name type="common">Clonal raider ant</name>
    <name type="synonym">Cerapachys biroi</name>
    <dbReference type="NCBI Taxonomy" id="2015173"/>
    <lineage>
        <taxon>Eukaryota</taxon>
        <taxon>Metazoa</taxon>
        <taxon>Ecdysozoa</taxon>
        <taxon>Arthropoda</taxon>
        <taxon>Hexapoda</taxon>
        <taxon>Insecta</taxon>
        <taxon>Pterygota</taxon>
        <taxon>Neoptera</taxon>
        <taxon>Endopterygota</taxon>
        <taxon>Hymenoptera</taxon>
        <taxon>Apocrita</taxon>
        <taxon>Aculeata</taxon>
        <taxon>Formicoidea</taxon>
        <taxon>Formicidae</taxon>
        <taxon>Dorylinae</taxon>
        <taxon>Ooceraea</taxon>
    </lineage>
</organism>
<feature type="compositionally biased region" description="Basic and acidic residues" evidence="1">
    <location>
        <begin position="573"/>
        <end position="646"/>
    </location>
</feature>
<feature type="compositionally biased region" description="Polar residues" evidence="1">
    <location>
        <begin position="831"/>
        <end position="849"/>
    </location>
</feature>
<feature type="compositionally biased region" description="Basic and acidic residues" evidence="1">
    <location>
        <begin position="1003"/>
        <end position="1016"/>
    </location>
</feature>
<dbReference type="Proteomes" id="UP000053097">
    <property type="component" value="Unassembled WGS sequence"/>
</dbReference>
<dbReference type="OMA" id="YEQYPED"/>
<feature type="compositionally biased region" description="Basic and acidic residues" evidence="1">
    <location>
        <begin position="731"/>
        <end position="755"/>
    </location>
</feature>
<feature type="compositionally biased region" description="Basic and acidic residues" evidence="1">
    <location>
        <begin position="967"/>
        <end position="976"/>
    </location>
</feature>
<accession>A0A026X2F5</accession>
<protein>
    <submittedName>
        <fullName evidence="2">Uncharacterized protein</fullName>
    </submittedName>
</protein>
<feature type="compositionally biased region" description="Basic and acidic residues" evidence="1">
    <location>
        <begin position="791"/>
        <end position="803"/>
    </location>
</feature>
<feature type="compositionally biased region" description="Polar residues" evidence="1">
    <location>
        <begin position="171"/>
        <end position="180"/>
    </location>
</feature>
<feature type="region of interest" description="Disordered" evidence="1">
    <location>
        <begin position="573"/>
        <end position="647"/>
    </location>
</feature>
<evidence type="ECO:0000313" key="2">
    <source>
        <dbReference type="EMBL" id="EZA61569.1"/>
    </source>
</evidence>
<evidence type="ECO:0000256" key="1">
    <source>
        <dbReference type="SAM" id="MobiDB-lite"/>
    </source>
</evidence>
<reference evidence="2 3" key="1">
    <citation type="journal article" date="2014" name="Curr. Biol.">
        <title>The genome of the clonal raider ant Cerapachys biroi.</title>
        <authorList>
            <person name="Oxley P.R."/>
            <person name="Ji L."/>
            <person name="Fetter-Pruneda I."/>
            <person name="McKenzie S.K."/>
            <person name="Li C."/>
            <person name="Hu H."/>
            <person name="Zhang G."/>
            <person name="Kronauer D.J."/>
        </authorList>
    </citation>
    <scope>NUCLEOTIDE SEQUENCE [LARGE SCALE GENOMIC DNA]</scope>
</reference>
<dbReference type="EMBL" id="KK107054">
    <property type="protein sequence ID" value="EZA61569.1"/>
    <property type="molecule type" value="Genomic_DNA"/>
</dbReference>
<feature type="compositionally biased region" description="Low complexity" evidence="1">
    <location>
        <begin position="895"/>
        <end position="911"/>
    </location>
</feature>
<dbReference type="STRING" id="2015173.A0A026X2F5"/>
<name>A0A026X2F5_OOCBI</name>
<dbReference type="AlphaFoldDB" id="A0A026X2F5"/>
<feature type="region of interest" description="Disordered" evidence="1">
    <location>
        <begin position="731"/>
        <end position="1058"/>
    </location>
</feature>
<evidence type="ECO:0000313" key="3">
    <source>
        <dbReference type="Proteomes" id="UP000053097"/>
    </source>
</evidence>
<keyword evidence="3" id="KW-1185">Reference proteome</keyword>
<sequence>MALLYDGHDYYKKMFELQEKLRKRQVLGRDSLFARSGGFEEERIRLEERFNVLVRESGTRHEACINRLRMRYIHYLEEQRTRDERNHKLLAALDRVMSKLALISAKKDRLNVLRKQYEAYLLRVYANRQPPSSVTGDSGIASQHENKYPRKTVMVETRNIPSPRAHPTAPPRSSQPRSTFASKFHDQVPVDDVSPINHPILPTASSGAAPGTDYHQASVLYAPQVHASAVSQSGDQFVHQAPVSRALDAHPCPQMTFEGGAFPSDLRNVPNRIPVSSMPMADQTQPEFPVHPVNQFFREHVESGQAGLSPTARLPAGDATRHAEGEFIPRQFDLPASFRYYDSVLPSDPQSQMRKYDTFDAAASMRPNSVIAKSSSYRLNPDASADQLGSLPGYMDYILSPRKSEDGGSVRSLTSDDVDDLIRRNERLLWRNADVAKTRRSPIMLGVNDADLDENGRTTAILENELDRYISNIRRLHREHGVQSLEELDHEQNTSGDLLNVTLSEDALELPAEDRKDKKERIPEEMSKILALANDLVSKTADAQEVARSAEDGIRYRDVGQISKNEIREDNVTIHSTGLERSRADAEIAKRKSDDRHNLTEPRERNREISAAKKNDAKEEMVSSSNDKSRIDNDRGNAPQEKRPVVGEETDIEDLFDVAEQLAPWDLASVQKQVLELHLDDSEGEKKAVEAAANQSDEVANKLYDSPDFIGHIDAENSEMEEPVYLPRDTLLRSEAETRDSEESHEKHETRARIEEAEDMPPEIYSHREADEPIKTDEPIIVPQIEEQFNEPDKDDNQKRDSDETMEPQIEERVVQQEEYSAQEGYMEDPNQAQRYAQQDPNQQYSYDPNMTYEGGAGDEEYERYADQGYAQESQQYVEYVDGQYEQYPEDPNSQQYQQDPNVQYQQDPNQAYAYNYDPNQGYEGDPNQQYDPNQGYGDDPSQMYGYTEQAYDPNQAYGDDAMYEQGYHEEQREDNGVVNAEGQEEPQPGPQEILQSPQVDSQSEHKSGEDDKLRQTDAANGTNQSKKKDVIKSLLDSDTDTTIEKNVSNTESDFDFN</sequence>
<gene>
    <name evidence="2" type="ORF">X777_07902</name>
</gene>
<proteinExistence type="predicted"/>
<dbReference type="OrthoDB" id="8015657at2759"/>